<feature type="region of interest" description="Disordered" evidence="1">
    <location>
        <begin position="1"/>
        <end position="28"/>
    </location>
</feature>
<name>A0A1Y0ZBQ5_9HYPH</name>
<dbReference type="STRING" id="270351.Maq22A_c27920"/>
<dbReference type="AlphaFoldDB" id="A0A1Y0ZBQ5"/>
<reference evidence="2 3" key="1">
    <citation type="journal article" date="2015" name="Genome Announc.">
        <title>Complete Genome Sequence of Methylobacterium aquaticum Strain 22A, Isolated from Racomitrium japonicum Moss.</title>
        <authorList>
            <person name="Tani A."/>
            <person name="Ogura Y."/>
            <person name="Hayashi T."/>
            <person name="Kimbara K."/>
        </authorList>
    </citation>
    <scope>NUCLEOTIDE SEQUENCE [LARGE SCALE GENOMIC DNA]</scope>
    <source>
        <strain evidence="2 3">MA-22A</strain>
    </source>
</reference>
<accession>A0A1Y0ZBQ5</accession>
<evidence type="ECO:0000313" key="2">
    <source>
        <dbReference type="EMBL" id="BAR47090.1"/>
    </source>
</evidence>
<organism evidence="2 3">
    <name type="scientific">Methylobacterium aquaticum</name>
    <dbReference type="NCBI Taxonomy" id="270351"/>
    <lineage>
        <taxon>Bacteria</taxon>
        <taxon>Pseudomonadati</taxon>
        <taxon>Pseudomonadota</taxon>
        <taxon>Alphaproteobacteria</taxon>
        <taxon>Hyphomicrobiales</taxon>
        <taxon>Methylobacteriaceae</taxon>
        <taxon>Methylobacterium</taxon>
    </lineage>
</organism>
<proteinExistence type="predicted"/>
<dbReference type="Proteomes" id="UP000061432">
    <property type="component" value="Chromosome"/>
</dbReference>
<dbReference type="EMBL" id="AP014704">
    <property type="protein sequence ID" value="BAR47090.1"/>
    <property type="molecule type" value="Genomic_DNA"/>
</dbReference>
<evidence type="ECO:0000313" key="3">
    <source>
        <dbReference type="Proteomes" id="UP000061432"/>
    </source>
</evidence>
<sequence length="298" mass="31316">MASPASARSTPAASSMASSTTVSRRSPMVEWQISEDGLGLRLVADGAPRAEVSRWCHPDGSTAWWGITARGEECGMHPTLRAACRRACEVLDLPPHAPPADLLAQHGEAPATAAPILLECQDCAATGWATHGDRHARTRMDVCTTCAGTGRAPARTGETPETSAPPASIVAVEINAPPLDPVVEAVRADLLSRSQVGIAKYGVTLARTDLNLRDWLQHAYEETLDQANYLKRSILELDTGKPSITGCAARRQGTAGGNAPADCDWPMCGCDPLADRVIAALMESGHLGDDPTKGAPDA</sequence>
<dbReference type="KEGG" id="maqu:Maq22A_c27920"/>
<reference evidence="3" key="2">
    <citation type="submission" date="2015-01" db="EMBL/GenBank/DDBJ databases">
        <title>Complete genome sequence of Methylobacterium aquaticum strain 22A.</title>
        <authorList>
            <person name="Tani A."/>
            <person name="Ogura Y."/>
            <person name="Hayashi T."/>
        </authorList>
    </citation>
    <scope>NUCLEOTIDE SEQUENCE [LARGE SCALE GENOMIC DNA]</scope>
    <source>
        <strain evidence="3">MA-22A</strain>
    </source>
</reference>
<evidence type="ECO:0000256" key="1">
    <source>
        <dbReference type="SAM" id="MobiDB-lite"/>
    </source>
</evidence>
<feature type="compositionally biased region" description="Low complexity" evidence="1">
    <location>
        <begin position="1"/>
        <end position="26"/>
    </location>
</feature>
<gene>
    <name evidence="2" type="ORF">Maq22A_c27920</name>
</gene>
<protein>
    <submittedName>
        <fullName evidence="2">Uncharacterized protein</fullName>
    </submittedName>
</protein>